<dbReference type="GeneID" id="61187687"/>
<keyword evidence="1" id="KW-0614">Plasmid</keyword>
<dbReference type="RefSeq" id="WP_147000499.1">
    <property type="nucleotide sequence ID" value="NZ_CP042375.1"/>
</dbReference>
<dbReference type="Proteomes" id="UP000321332">
    <property type="component" value="Plasmid unnamed1"/>
</dbReference>
<accession>A0AAE6ILH0</accession>
<protein>
    <submittedName>
        <fullName evidence="1">Glycosyltransferase</fullName>
    </submittedName>
</protein>
<dbReference type="EMBL" id="CP042375">
    <property type="protein sequence ID" value="QEA34123.1"/>
    <property type="molecule type" value="Genomic_DNA"/>
</dbReference>
<sequence>MLKKMLGIAKATNDGIKMHETNGLNWVLTLDQDSTVLPDYISQLVDDEDNGVCMFAPI</sequence>
<dbReference type="AlphaFoldDB" id="A0AAE6ILH0"/>
<evidence type="ECO:0000313" key="1">
    <source>
        <dbReference type="EMBL" id="QEA34123.1"/>
    </source>
</evidence>
<geneLocation type="plasmid" evidence="1 2">
    <name>unnamed1</name>
</geneLocation>
<reference evidence="1 2" key="1">
    <citation type="submission" date="2019-06" db="EMBL/GenBank/DDBJ databases">
        <title>Genome analyses of bacteria isolated from kimchi.</title>
        <authorList>
            <person name="Lee S."/>
            <person name="Ahn S."/>
            <person name="Roh S."/>
        </authorList>
    </citation>
    <scope>NUCLEOTIDE SEQUENCE [LARGE SCALE GENOMIC DNA]</scope>
    <source>
        <strain evidence="1 2">CBA3620</strain>
        <plasmid evidence="1 2">unnamed1</plasmid>
    </source>
</reference>
<name>A0AAE6ILH0_LEUCA</name>
<evidence type="ECO:0000313" key="2">
    <source>
        <dbReference type="Proteomes" id="UP000321332"/>
    </source>
</evidence>
<gene>
    <name evidence="1" type="ORF">FGL89_07975</name>
</gene>
<organism evidence="1 2">
    <name type="scientific">Leuconostoc carnosum</name>
    <dbReference type="NCBI Taxonomy" id="1252"/>
    <lineage>
        <taxon>Bacteria</taxon>
        <taxon>Bacillati</taxon>
        <taxon>Bacillota</taxon>
        <taxon>Bacilli</taxon>
        <taxon>Lactobacillales</taxon>
        <taxon>Lactobacillaceae</taxon>
        <taxon>Leuconostoc</taxon>
    </lineage>
</organism>
<proteinExistence type="predicted"/>